<reference evidence="2" key="1">
    <citation type="submission" date="2020-07" db="EMBL/GenBank/DDBJ databases">
        <authorList>
            <person name="Nieuwenhuis M."/>
            <person name="Van De Peppel L.J.J."/>
        </authorList>
    </citation>
    <scope>NUCLEOTIDE SEQUENCE</scope>
    <source>
        <strain evidence="2">AP01</strain>
        <tissue evidence="2">Mycelium</tissue>
    </source>
</reference>
<feature type="compositionally biased region" description="Low complexity" evidence="1">
    <location>
        <begin position="545"/>
        <end position="555"/>
    </location>
</feature>
<keyword evidence="3" id="KW-1185">Reference proteome</keyword>
<feature type="compositionally biased region" description="Low complexity" evidence="1">
    <location>
        <begin position="253"/>
        <end position="274"/>
    </location>
</feature>
<feature type="region of interest" description="Disordered" evidence="1">
    <location>
        <begin position="124"/>
        <end position="274"/>
    </location>
</feature>
<feature type="region of interest" description="Disordered" evidence="1">
    <location>
        <begin position="360"/>
        <end position="443"/>
    </location>
</feature>
<evidence type="ECO:0000256" key="1">
    <source>
        <dbReference type="SAM" id="MobiDB-lite"/>
    </source>
</evidence>
<name>A0A9P7KEQ9_9AGAR</name>
<feature type="compositionally biased region" description="Basic residues" evidence="1">
    <location>
        <begin position="390"/>
        <end position="399"/>
    </location>
</feature>
<dbReference type="Proteomes" id="UP000775547">
    <property type="component" value="Unassembled WGS sequence"/>
</dbReference>
<sequence length="752" mass="78132">MDDIQLQAEDGSPYINEIDLQPPSPRDPALDLFGFTPDFAEYTATGSPFSSHSDLSFSGDLGPLFPDRYDPTDFDNPQASGTLLMFGEYNTYYNSPSPSDDDQASSASSSNFVAHSFEALSFNSPSWPPESLPKDPSPPRLLMPDQPFVVINAPDDQEDLGPSLNIVPATPVDGGLVHPASRSPSPAHSQASGPAPSRSPSASPQPPSFLNFPSLPRSRCKSDTNLDPPNWDQILDPHAFSSQPQPYHPPTLGSNFSFGGAGASSSNSHSNNAFLSPEYPEFPIAANTNSASSQIRRAKSDAGSAAQINRHRASRSADYTFPSAQTDFLSSAQPPYLVPPSPHVDLLRQQQFLSPRIMSISHHGHGHGHSQSLSLSAHSSSTQQYPQTHRGGRQGHYRRASSGTRSERGSTWGAEEAAGGLSVGSSRPSPYPSPNASPNVRGRYAGLERPDEFDFTGLEVELGLVGGVGGGGLGAVGGEGGLLGAGLGEMAVVSKQNVTTGRTANASQKRRKQDANFMCPVPGCGSTFTRSFNLKGALLFSSPTSPYSSPTSPYSPSLPSPPPSFPLSSLSHTHANAPPPKQATSARTTKKNPSGASGPGAARALRGSTTASGTSSFIPTIDRLTVRGVGSSLLGWMRLIDIVSRSCSCDPSNSMLTVECAVKSDGGAECARLGVHPDPGSSMSPSPPSSESLPGSLYTSASRSPPANSEGVGVSGGGGSGGGGAIGSGRYSPLGQHKLEADAWGVGLSVAL</sequence>
<feature type="compositionally biased region" description="Polar residues" evidence="1">
    <location>
        <begin position="697"/>
        <end position="707"/>
    </location>
</feature>
<comment type="caution">
    <text evidence="2">The sequence shown here is derived from an EMBL/GenBank/DDBJ whole genome shotgun (WGS) entry which is preliminary data.</text>
</comment>
<dbReference type="AlphaFoldDB" id="A0A9P7KEQ9"/>
<evidence type="ECO:0000313" key="2">
    <source>
        <dbReference type="EMBL" id="KAG5646140.1"/>
    </source>
</evidence>
<feature type="compositionally biased region" description="Low complexity" evidence="1">
    <location>
        <begin position="179"/>
        <end position="202"/>
    </location>
</feature>
<gene>
    <name evidence="2" type="ORF">DXG03_004379</name>
</gene>
<reference evidence="2" key="2">
    <citation type="submission" date="2021-10" db="EMBL/GenBank/DDBJ databases">
        <title>Phylogenomics reveals ancestral predisposition of the termite-cultivated fungus Termitomyces towards a domesticated lifestyle.</title>
        <authorList>
            <person name="Auxier B."/>
            <person name="Grum-Grzhimaylo A."/>
            <person name="Cardenas M.E."/>
            <person name="Lodge J.D."/>
            <person name="Laessoe T."/>
            <person name="Pedersen O."/>
            <person name="Smith M.E."/>
            <person name="Kuyper T.W."/>
            <person name="Franco-Molano E.A."/>
            <person name="Baroni T.J."/>
            <person name="Aanen D.K."/>
        </authorList>
    </citation>
    <scope>NUCLEOTIDE SEQUENCE</scope>
    <source>
        <strain evidence="2">AP01</strain>
        <tissue evidence="2">Mycelium</tissue>
    </source>
</reference>
<dbReference type="EMBL" id="JABCKV010000026">
    <property type="protein sequence ID" value="KAG5646140.1"/>
    <property type="molecule type" value="Genomic_DNA"/>
</dbReference>
<feature type="region of interest" description="Disordered" evidence="1">
    <location>
        <begin position="290"/>
        <end position="318"/>
    </location>
</feature>
<feature type="region of interest" description="Disordered" evidence="1">
    <location>
        <begin position="673"/>
        <end position="721"/>
    </location>
</feature>
<feature type="compositionally biased region" description="Pro residues" evidence="1">
    <location>
        <begin position="556"/>
        <end position="565"/>
    </location>
</feature>
<protein>
    <recommendedName>
        <fullName evidence="4">C2H2-type domain-containing protein</fullName>
    </recommendedName>
</protein>
<evidence type="ECO:0000313" key="3">
    <source>
        <dbReference type="Proteomes" id="UP000775547"/>
    </source>
</evidence>
<feature type="compositionally biased region" description="Pro residues" evidence="1">
    <location>
        <begin position="126"/>
        <end position="141"/>
    </location>
</feature>
<dbReference type="Gene3D" id="3.30.160.60">
    <property type="entry name" value="Classic Zinc Finger"/>
    <property type="match status" value="1"/>
</dbReference>
<proteinExistence type="predicted"/>
<evidence type="ECO:0008006" key="4">
    <source>
        <dbReference type="Google" id="ProtNLM"/>
    </source>
</evidence>
<feature type="region of interest" description="Disordered" evidence="1">
    <location>
        <begin position="545"/>
        <end position="616"/>
    </location>
</feature>
<organism evidence="2 3">
    <name type="scientific">Asterophora parasitica</name>
    <dbReference type="NCBI Taxonomy" id="117018"/>
    <lineage>
        <taxon>Eukaryota</taxon>
        <taxon>Fungi</taxon>
        <taxon>Dikarya</taxon>
        <taxon>Basidiomycota</taxon>
        <taxon>Agaricomycotina</taxon>
        <taxon>Agaricomycetes</taxon>
        <taxon>Agaricomycetidae</taxon>
        <taxon>Agaricales</taxon>
        <taxon>Tricholomatineae</taxon>
        <taxon>Lyophyllaceae</taxon>
        <taxon>Asterophora</taxon>
    </lineage>
</organism>
<feature type="compositionally biased region" description="Low complexity" evidence="1">
    <location>
        <begin position="369"/>
        <end position="381"/>
    </location>
</feature>
<feature type="region of interest" description="Disordered" evidence="1">
    <location>
        <begin position="1"/>
        <end position="29"/>
    </location>
</feature>
<feature type="compositionally biased region" description="Low complexity" evidence="1">
    <location>
        <begin position="593"/>
        <end position="608"/>
    </location>
</feature>
<dbReference type="OrthoDB" id="4748970at2759"/>
<accession>A0A9P7KEQ9</accession>
<feature type="compositionally biased region" description="Low complexity" evidence="1">
    <location>
        <begin position="677"/>
        <end position="696"/>
    </location>
</feature>